<keyword evidence="1" id="KW-1133">Transmembrane helix</keyword>
<dbReference type="GeneID" id="23863448"/>
<evidence type="ECO:0000313" key="3">
    <source>
        <dbReference type="Proteomes" id="UP000002316"/>
    </source>
</evidence>
<dbReference type="EMBL" id="FN554971">
    <property type="protein sequence ID" value="CBH13323.1"/>
    <property type="molecule type" value="Genomic_DNA"/>
</dbReference>
<reference evidence="3" key="1">
    <citation type="journal article" date="2010" name="PLoS Negl. Trop. Dis.">
        <title>The genome sequence of Trypanosoma brucei gambiense, causative agent of chronic human african trypanosomiasis.</title>
        <authorList>
            <person name="Jackson A.P."/>
            <person name="Sanders M."/>
            <person name="Berry A."/>
            <person name="McQuillan J."/>
            <person name="Aslett M.A."/>
            <person name="Quail M.A."/>
            <person name="Chukualim B."/>
            <person name="Capewell P."/>
            <person name="MacLeod A."/>
            <person name="Melville S.E."/>
            <person name="Gibson W."/>
            <person name="Barry J.D."/>
            <person name="Berriman M."/>
            <person name="Hertz-Fowler C."/>
        </authorList>
    </citation>
    <scope>NUCLEOTIDE SEQUENCE [LARGE SCALE GENOMIC DNA]</scope>
    <source>
        <strain evidence="3">MHOM/CI/86/DAL972</strain>
    </source>
</reference>
<dbReference type="AlphaFoldDB" id="C9ZV85"/>
<feature type="transmembrane region" description="Helical" evidence="1">
    <location>
        <begin position="21"/>
        <end position="45"/>
    </location>
</feature>
<accession>C9ZV85</accession>
<evidence type="ECO:0000256" key="1">
    <source>
        <dbReference type="SAM" id="Phobius"/>
    </source>
</evidence>
<keyword evidence="1" id="KW-0472">Membrane</keyword>
<feature type="transmembrane region" description="Helical" evidence="1">
    <location>
        <begin position="57"/>
        <end position="80"/>
    </location>
</feature>
<name>C9ZV85_TRYB9</name>
<sequence>MERYKRVKVKATVKECICGESVLFRVVLLHSFCFIFGLEGAYVFIPFADSNTFLTNLLAIYSWAFLFPHVVFLLFLFRVVFASIPSTSSLSLYFFRLRSLFPLVFFFFTFCAFIMITIIIIIIVFFSFSLLPTLPKTRERKEKETCTPLSQMDVGAQFSFPVFVFV</sequence>
<dbReference type="VEuPathDB" id="TriTrypDB:Tbg972.8.2710"/>
<protein>
    <submittedName>
        <fullName evidence="2">Uncharacterized protein</fullName>
    </submittedName>
</protein>
<dbReference type="Proteomes" id="UP000002316">
    <property type="component" value="Chromosome 8"/>
</dbReference>
<proteinExistence type="predicted"/>
<gene>
    <name evidence="2" type="ORF">TbgDal_VIII2710</name>
</gene>
<dbReference type="KEGG" id="tbg:TbgDal_VIII2710"/>
<dbReference type="RefSeq" id="XP_011775600.1">
    <property type="nucleotide sequence ID" value="XM_011777298.1"/>
</dbReference>
<organism evidence="2 3">
    <name type="scientific">Trypanosoma brucei gambiense (strain MHOM/CI/86/DAL972)</name>
    <dbReference type="NCBI Taxonomy" id="679716"/>
    <lineage>
        <taxon>Eukaryota</taxon>
        <taxon>Discoba</taxon>
        <taxon>Euglenozoa</taxon>
        <taxon>Kinetoplastea</taxon>
        <taxon>Metakinetoplastina</taxon>
        <taxon>Trypanosomatida</taxon>
        <taxon>Trypanosomatidae</taxon>
        <taxon>Trypanosoma</taxon>
    </lineage>
</organism>
<evidence type="ECO:0000313" key="2">
    <source>
        <dbReference type="EMBL" id="CBH13323.1"/>
    </source>
</evidence>
<feature type="transmembrane region" description="Helical" evidence="1">
    <location>
        <begin position="100"/>
        <end position="128"/>
    </location>
</feature>
<keyword evidence="1" id="KW-0812">Transmembrane</keyword>